<dbReference type="Pfam" id="PF07793">
    <property type="entry name" value="DUF1631"/>
    <property type="match status" value="1"/>
</dbReference>
<gene>
    <name evidence="1" type="ORF">DFR43_10357</name>
</gene>
<organism evidence="1 2">
    <name type="scientific">Tepidicella xavieri</name>
    <dbReference type="NCBI Taxonomy" id="360241"/>
    <lineage>
        <taxon>Bacteria</taxon>
        <taxon>Pseudomonadati</taxon>
        <taxon>Pseudomonadota</taxon>
        <taxon>Betaproteobacteria</taxon>
        <taxon>Burkholderiales</taxon>
        <taxon>Tepidicella</taxon>
    </lineage>
</organism>
<proteinExistence type="predicted"/>
<name>A0A4R6UGG8_9BURK</name>
<evidence type="ECO:0000313" key="2">
    <source>
        <dbReference type="Proteomes" id="UP000295510"/>
    </source>
</evidence>
<dbReference type="Proteomes" id="UP000295510">
    <property type="component" value="Unassembled WGS sequence"/>
</dbReference>
<dbReference type="InterPro" id="IPR012434">
    <property type="entry name" value="DUF1631"/>
</dbReference>
<sequence length="740" mass="80986">MAHVCAGLPQVAQRMREYLLQRSNEVLFGEEAQRLRDAYQRFNQAGVRWCDLAAERLKQALRQRDAAPSVGASPQALSLVAEDTVESQILAARAALVVLDKASEAFNELRLRLQHLELSDELDKRDPVQALQVCQILVEAWVEAGLLRLDWQVGQAALQGAVAKLVAAGYGQANQWLLTQGVLPEIDLRDLMRRSQRPVSAGAQVTHVMPGRAATGGHAAEREGLGDIPPIQAMAEQVSAHGTEWIPPHTGHQAVAQRLMAFIGQRLPSAARWAKAMPAGGSVNEAASAQSTREPMMPALPPVDWSSLEAGMAGLHAQSRAFKRAARSDEDKAIIELVALIFDGILGEDRIPASIRLWFARLQMPVLRCALAEPSFLTAENHPARRLIDRMGACVLGFDPSAGIEALEAEIRRIVQVVEQYPETGCRVFELVLKEFEAFLASVVREQPQWQRVVDVASQLEQRETLTVRYTIELRRLLEQTAVDDGLRDFLFHTWAEAMAQAAVVYGEKDARAVQARELAADLLWAASAKPTRQERALVIARVPALLARLREGLGLLGMDEAHQEAALKPVTDALAAAFVSRAASVDPAWLARFTRRLETLEGVLPSAQAGGEWVLSPESLEWLTGQELAGLTVVPAPEVAVPKHLMAWAAALPVGSWYGLEHSGVKAVVRLAWVSPKRQLYLFVSSAQAAWLLQQGRVAMYLKAGLLRPGEAEALTTRATRQALVKLQANPERLLQTDG</sequence>
<dbReference type="EMBL" id="SNYL01000003">
    <property type="protein sequence ID" value="TDQ44313.1"/>
    <property type="molecule type" value="Genomic_DNA"/>
</dbReference>
<dbReference type="AlphaFoldDB" id="A0A4R6UGG8"/>
<protein>
    <submittedName>
        <fullName evidence="1">Uncharacterized protein DUF1631</fullName>
    </submittedName>
</protein>
<reference evidence="1 2" key="1">
    <citation type="submission" date="2019-03" db="EMBL/GenBank/DDBJ databases">
        <title>Genomic Encyclopedia of Type Strains, Phase IV (KMG-IV): sequencing the most valuable type-strain genomes for metagenomic binning, comparative biology and taxonomic classification.</title>
        <authorList>
            <person name="Goeker M."/>
        </authorList>
    </citation>
    <scope>NUCLEOTIDE SEQUENCE [LARGE SCALE GENOMIC DNA]</scope>
    <source>
        <strain evidence="1 2">DSM 19605</strain>
    </source>
</reference>
<evidence type="ECO:0000313" key="1">
    <source>
        <dbReference type="EMBL" id="TDQ44313.1"/>
    </source>
</evidence>
<comment type="caution">
    <text evidence="1">The sequence shown here is derived from an EMBL/GenBank/DDBJ whole genome shotgun (WGS) entry which is preliminary data.</text>
</comment>
<keyword evidence="2" id="KW-1185">Reference proteome</keyword>
<accession>A0A4R6UGG8</accession>